<dbReference type="InterPro" id="IPR029787">
    <property type="entry name" value="Nucleotide_cyclase"/>
</dbReference>
<dbReference type="InterPro" id="IPR052163">
    <property type="entry name" value="DGC-Regulatory_Protein"/>
</dbReference>
<dbReference type="CDD" id="cd00130">
    <property type="entry name" value="PAS"/>
    <property type="match status" value="1"/>
</dbReference>
<keyword evidence="11" id="KW-1185">Reference proteome</keyword>
<comment type="function">
    <text evidence="5">Putative oxygen sensor; modulates the activity of FixJ, a transcriptional activator of nitrogen fixation fixK gene. FixL probably acts as a kinase that phosphorylates FixJ.</text>
</comment>
<dbReference type="SUPFAM" id="SSF55073">
    <property type="entry name" value="Nucleotide cyclase"/>
    <property type="match status" value="1"/>
</dbReference>
<keyword evidence="2" id="KW-0547">Nucleotide-binding</keyword>
<dbReference type="InterPro" id="IPR000160">
    <property type="entry name" value="GGDEF_dom"/>
</dbReference>
<evidence type="ECO:0000256" key="5">
    <source>
        <dbReference type="ARBA" id="ARBA00059827"/>
    </source>
</evidence>
<dbReference type="EMBL" id="CP018799">
    <property type="protein sequence ID" value="ATX80669.1"/>
    <property type="molecule type" value="Genomic_DNA"/>
</dbReference>
<evidence type="ECO:0000256" key="2">
    <source>
        <dbReference type="ARBA" id="ARBA00022741"/>
    </source>
</evidence>
<keyword evidence="3" id="KW-0418">Kinase</keyword>
<dbReference type="AlphaFoldDB" id="A0A2K8L370"/>
<protein>
    <recommendedName>
        <fullName evidence="6">Sensor protein FixL</fullName>
    </recommendedName>
</protein>
<name>A0A2K8L370_MARES</name>
<proteinExistence type="predicted"/>
<dbReference type="InterPro" id="IPR013767">
    <property type="entry name" value="PAS_fold"/>
</dbReference>
<dbReference type="InterPro" id="IPR036291">
    <property type="entry name" value="NAD(P)-bd_dom_sf"/>
</dbReference>
<evidence type="ECO:0000256" key="3">
    <source>
        <dbReference type="ARBA" id="ARBA00022777"/>
    </source>
</evidence>
<accession>A0A2K8L370</accession>
<evidence type="ECO:0000313" key="10">
    <source>
        <dbReference type="EMBL" id="ATX80669.1"/>
    </source>
</evidence>
<dbReference type="InterPro" id="IPR043128">
    <property type="entry name" value="Rev_trsase/Diguanyl_cyclase"/>
</dbReference>
<dbReference type="PANTHER" id="PTHR46663">
    <property type="entry name" value="DIGUANYLATE CYCLASE DGCT-RELATED"/>
    <property type="match status" value="1"/>
</dbReference>
<evidence type="ECO:0000259" key="9">
    <source>
        <dbReference type="PROSITE" id="PS50887"/>
    </source>
</evidence>
<dbReference type="SMART" id="SM00267">
    <property type="entry name" value="GGDEF"/>
    <property type="match status" value="1"/>
</dbReference>
<evidence type="ECO:0000313" key="11">
    <source>
        <dbReference type="Proteomes" id="UP000231701"/>
    </source>
</evidence>
<sequence>MGMKSSESQPVLIIGGGRGGLAFVELLKNEELFHVVGVVDSNPDAPALRWAETLNIPVFSDPEYALNTCKPCTAFNLTHDEAVSELAAGIIGPSSIIGGFEAHLIWKMIDQVNDARDALQKSQVLTESIVKHAMEGIILIDTQGIIKTFNPAAETIFGFTHAEVVEKNISMLMPEPDRGAHDGYMQRYMSSKVARVVGIEREVTAMHKSGRTFPISLSVNDMIAGEEHFFVGIVSDISERKKNEAAIQKLAHFDVVTGLPNRTLFFDRVKNALAHAKRRDNRLAVLFLDLDGFKGVNDTLGHVAGDILLKEVGVRLLEAVREGDTVARFGGDEYALVLCDVKNQDNVAVIANKIIASLSLPFTLNGEQCNIGGSIGVSMFPDDHTDMEPLINQADTAMYSAKKGGKNHFRFYDKSMEPY</sequence>
<reference evidence="10 11" key="1">
    <citation type="submission" date="2016-12" db="EMBL/GenBank/DDBJ databases">
        <title>Isolation and genomic insights into novel planktonic Zetaproteobacteria from stratified waters of the Chesapeake Bay.</title>
        <authorList>
            <person name="McAllister S.M."/>
            <person name="Kato S."/>
            <person name="Chan C.S."/>
            <person name="Chiu B.K."/>
            <person name="Field E.K."/>
        </authorList>
    </citation>
    <scope>NUCLEOTIDE SEQUENCE [LARGE SCALE GENOMIC DNA]</scope>
    <source>
        <strain evidence="10 11">CP-5</strain>
    </source>
</reference>
<organism evidence="10 11">
    <name type="scientific">Mariprofundus aestuarium</name>
    <dbReference type="NCBI Taxonomy" id="1921086"/>
    <lineage>
        <taxon>Bacteria</taxon>
        <taxon>Pseudomonadati</taxon>
        <taxon>Pseudomonadota</taxon>
        <taxon>Candidatius Mariprofundia</taxon>
        <taxon>Mariprofundales</taxon>
        <taxon>Mariprofundaceae</taxon>
        <taxon>Mariprofundus</taxon>
    </lineage>
</organism>
<evidence type="ECO:0000256" key="6">
    <source>
        <dbReference type="ARBA" id="ARBA00070616"/>
    </source>
</evidence>
<feature type="domain" description="GGDEF" evidence="9">
    <location>
        <begin position="281"/>
        <end position="414"/>
    </location>
</feature>
<dbReference type="GO" id="GO:0006355">
    <property type="term" value="P:regulation of DNA-templated transcription"/>
    <property type="evidence" value="ECO:0007669"/>
    <property type="project" value="InterPro"/>
</dbReference>
<dbReference type="Pfam" id="PF00989">
    <property type="entry name" value="PAS"/>
    <property type="match status" value="1"/>
</dbReference>
<dbReference type="SUPFAM" id="SSF55785">
    <property type="entry name" value="PYP-like sensor domain (PAS domain)"/>
    <property type="match status" value="1"/>
</dbReference>
<dbReference type="NCBIfam" id="TIGR00229">
    <property type="entry name" value="sensory_box"/>
    <property type="match status" value="1"/>
</dbReference>
<dbReference type="InterPro" id="IPR000700">
    <property type="entry name" value="PAS-assoc_C"/>
</dbReference>
<feature type="domain" description="PAC" evidence="8">
    <location>
        <begin position="199"/>
        <end position="249"/>
    </location>
</feature>
<dbReference type="GO" id="GO:0005524">
    <property type="term" value="F:ATP binding"/>
    <property type="evidence" value="ECO:0007669"/>
    <property type="project" value="UniProtKB-KW"/>
</dbReference>
<dbReference type="PANTHER" id="PTHR46663:SF3">
    <property type="entry name" value="SLL0267 PROTEIN"/>
    <property type="match status" value="1"/>
</dbReference>
<gene>
    <name evidence="10" type="ORF">Ga0123461_2266</name>
</gene>
<keyword evidence="4" id="KW-0067">ATP-binding</keyword>
<feature type="domain" description="PAS" evidence="7">
    <location>
        <begin position="122"/>
        <end position="192"/>
    </location>
</feature>
<dbReference type="Gene3D" id="3.30.70.270">
    <property type="match status" value="1"/>
</dbReference>
<keyword evidence="1" id="KW-0808">Transferase</keyword>
<dbReference type="PROSITE" id="PS50113">
    <property type="entry name" value="PAC"/>
    <property type="match status" value="1"/>
</dbReference>
<dbReference type="PROSITE" id="PS50112">
    <property type="entry name" value="PAS"/>
    <property type="match status" value="1"/>
</dbReference>
<dbReference type="NCBIfam" id="TIGR00254">
    <property type="entry name" value="GGDEF"/>
    <property type="match status" value="1"/>
</dbReference>
<dbReference type="Gene3D" id="3.30.450.20">
    <property type="entry name" value="PAS domain"/>
    <property type="match status" value="1"/>
</dbReference>
<dbReference type="SMART" id="SM00091">
    <property type="entry name" value="PAS"/>
    <property type="match status" value="1"/>
</dbReference>
<dbReference type="Proteomes" id="UP000231701">
    <property type="component" value="Chromosome"/>
</dbReference>
<dbReference type="FunFam" id="3.30.450.20:FF:000060">
    <property type="entry name" value="Sensor protein FixL"/>
    <property type="match status" value="1"/>
</dbReference>
<dbReference type="PROSITE" id="PS50887">
    <property type="entry name" value="GGDEF"/>
    <property type="match status" value="1"/>
</dbReference>
<dbReference type="Pfam" id="PF00990">
    <property type="entry name" value="GGDEF"/>
    <property type="match status" value="1"/>
</dbReference>
<dbReference type="KEGG" id="maes:Ga0123461_2266"/>
<dbReference type="OrthoDB" id="42802at2"/>
<evidence type="ECO:0000256" key="4">
    <source>
        <dbReference type="ARBA" id="ARBA00022840"/>
    </source>
</evidence>
<dbReference type="SUPFAM" id="SSF51735">
    <property type="entry name" value="NAD(P)-binding Rossmann-fold domains"/>
    <property type="match status" value="1"/>
</dbReference>
<dbReference type="CDD" id="cd01949">
    <property type="entry name" value="GGDEF"/>
    <property type="match status" value="1"/>
</dbReference>
<dbReference type="InterPro" id="IPR000014">
    <property type="entry name" value="PAS"/>
</dbReference>
<dbReference type="GO" id="GO:0016301">
    <property type="term" value="F:kinase activity"/>
    <property type="evidence" value="ECO:0007669"/>
    <property type="project" value="UniProtKB-KW"/>
</dbReference>
<evidence type="ECO:0000259" key="8">
    <source>
        <dbReference type="PROSITE" id="PS50113"/>
    </source>
</evidence>
<dbReference type="InterPro" id="IPR035965">
    <property type="entry name" value="PAS-like_dom_sf"/>
</dbReference>
<evidence type="ECO:0000256" key="1">
    <source>
        <dbReference type="ARBA" id="ARBA00022679"/>
    </source>
</evidence>
<evidence type="ECO:0000259" key="7">
    <source>
        <dbReference type="PROSITE" id="PS50112"/>
    </source>
</evidence>